<dbReference type="RefSeq" id="WP_194136431.1">
    <property type="nucleotide sequence ID" value="NZ_JADFFK010000016.1"/>
</dbReference>
<keyword evidence="8" id="KW-1185">Reference proteome</keyword>
<dbReference type="Gene3D" id="3.30.1330.60">
    <property type="entry name" value="OmpA-like domain"/>
    <property type="match status" value="1"/>
</dbReference>
<name>A0ABR9X6K1_9RHOB</name>
<evidence type="ECO:0000256" key="3">
    <source>
        <dbReference type="ARBA" id="ARBA00023237"/>
    </source>
</evidence>
<feature type="compositionally biased region" description="Basic and acidic residues" evidence="5">
    <location>
        <begin position="587"/>
        <end position="602"/>
    </location>
</feature>
<dbReference type="Pfam" id="PF00691">
    <property type="entry name" value="OmpA"/>
    <property type="match status" value="1"/>
</dbReference>
<dbReference type="InterPro" id="IPR006664">
    <property type="entry name" value="OMP_bac"/>
</dbReference>
<dbReference type="PANTHER" id="PTHR30329">
    <property type="entry name" value="STATOR ELEMENT OF FLAGELLAR MOTOR COMPLEX"/>
    <property type="match status" value="1"/>
</dbReference>
<sequence>MRLSGYLIPATAFAAAAALCVGTAFFSMQMVETASRQDVADALLRDGQDWAEVDVNGLQVFLIGTAPDEAARFRAMTVAGSVVDSARVIDQMLVADAEEIQAPRFSMEILRNESGISIIGLVPGETDRARLLDVLSKMTRDDQQVADLLEEADFPKPQGWTAAVDFAGRALEDLPRSKISVSAGRVHIKAMADSETSRREIERDLRRRVPKGVDLTLDLSAPRPVITPFTLRFVMDEEGVRFDACSADTEAARARILEAAGEAGFQGNANCRLGLGVPSRRWGEAGAMAIAAVKDLGGGSVTFSNADVALVALEGTDQGVFDKVVGELDTGLPQVFALHATLPEAPQETDQGPPEFTATLSPEGSVQLRGRINSDLARETADSLAKALFGSDSVYTAARVAEGLPNGWSTRVLTGLEALGYLSNGALRVTPDLVRVSGNTGNQDANAEIAGLLSDKLGEAADYEIDVTYQEKLDPELGIPTPEQCEAQIVELIGDRKISFEPGSANLDASAKDIMDDLAELLKLCGDIPLEIQGHTDSQGRETMNEALSRDRAQSVLDALRNRRVLTSSYRVKGYGETLPIADNSTEEGREANRRIEFKLIRPEPTTEEPTALEQIEQEGAETAEDAGDPDKNEAAQDDAAQDEAGTDASDDGDAGMEGAEE</sequence>
<dbReference type="SUPFAM" id="SSF103088">
    <property type="entry name" value="OmpA-like"/>
    <property type="match status" value="1"/>
</dbReference>
<evidence type="ECO:0000256" key="1">
    <source>
        <dbReference type="ARBA" id="ARBA00004442"/>
    </source>
</evidence>
<feature type="compositionally biased region" description="Acidic residues" evidence="5">
    <location>
        <begin position="636"/>
        <end position="662"/>
    </location>
</feature>
<dbReference type="PANTHER" id="PTHR30329:SF21">
    <property type="entry name" value="LIPOPROTEIN YIAD-RELATED"/>
    <property type="match status" value="1"/>
</dbReference>
<reference evidence="7 8" key="1">
    <citation type="journal article" date="2021" name="Int. J. Syst. Evol. Microbiol.">
        <title>Salipiger mangrovisoli sp. nov., isolated from mangrove soil and the proposal for the reclassification of Paraphaeobacter pallidus as Salipiger pallidus comb. nov.</title>
        <authorList>
            <person name="Du J."/>
            <person name="Liu Y."/>
            <person name="Pei T."/>
            <person name="Deng M.R."/>
            <person name="Zhu H."/>
        </authorList>
    </citation>
    <scope>NUCLEOTIDE SEQUENCE [LARGE SCALE GENOMIC DNA]</scope>
    <source>
        <strain evidence="7 8">6D45A</strain>
    </source>
</reference>
<evidence type="ECO:0000313" key="7">
    <source>
        <dbReference type="EMBL" id="MBE9639140.1"/>
    </source>
</evidence>
<gene>
    <name evidence="7" type="ORF">IQ782_19985</name>
</gene>
<feature type="region of interest" description="Disordered" evidence="5">
    <location>
        <begin position="580"/>
        <end position="662"/>
    </location>
</feature>
<dbReference type="InterPro" id="IPR006665">
    <property type="entry name" value="OmpA-like"/>
</dbReference>
<dbReference type="CDD" id="cd07185">
    <property type="entry name" value="OmpA_C-like"/>
    <property type="match status" value="1"/>
</dbReference>
<accession>A0ABR9X6K1</accession>
<dbReference type="InterPro" id="IPR036737">
    <property type="entry name" value="OmpA-like_sf"/>
</dbReference>
<dbReference type="Proteomes" id="UP000607796">
    <property type="component" value="Unassembled WGS sequence"/>
</dbReference>
<evidence type="ECO:0000256" key="4">
    <source>
        <dbReference type="PROSITE-ProRule" id="PRU00473"/>
    </source>
</evidence>
<feature type="compositionally biased region" description="Acidic residues" evidence="5">
    <location>
        <begin position="616"/>
        <end position="628"/>
    </location>
</feature>
<dbReference type="Gene3D" id="3.40.1520.20">
    <property type="match status" value="2"/>
</dbReference>
<evidence type="ECO:0000256" key="2">
    <source>
        <dbReference type="ARBA" id="ARBA00023136"/>
    </source>
</evidence>
<comment type="caution">
    <text evidence="7">The sequence shown here is derived from an EMBL/GenBank/DDBJ whole genome shotgun (WGS) entry which is preliminary data.</text>
</comment>
<evidence type="ECO:0000313" key="8">
    <source>
        <dbReference type="Proteomes" id="UP000607796"/>
    </source>
</evidence>
<comment type="subcellular location">
    <subcellularLocation>
        <location evidence="1">Cell outer membrane</location>
    </subcellularLocation>
</comment>
<dbReference type="PROSITE" id="PS51123">
    <property type="entry name" value="OMPA_2"/>
    <property type="match status" value="1"/>
</dbReference>
<organism evidence="7 8">
    <name type="scientific">Salipiger mangrovisoli</name>
    <dbReference type="NCBI Taxonomy" id="2865933"/>
    <lineage>
        <taxon>Bacteria</taxon>
        <taxon>Pseudomonadati</taxon>
        <taxon>Pseudomonadota</taxon>
        <taxon>Alphaproteobacteria</taxon>
        <taxon>Rhodobacterales</taxon>
        <taxon>Roseobacteraceae</taxon>
        <taxon>Salipiger</taxon>
    </lineage>
</organism>
<dbReference type="Pfam" id="PF04972">
    <property type="entry name" value="BON"/>
    <property type="match status" value="1"/>
</dbReference>
<evidence type="ECO:0000259" key="6">
    <source>
        <dbReference type="PROSITE" id="PS51123"/>
    </source>
</evidence>
<feature type="domain" description="OmpA-like" evidence="6">
    <location>
        <begin position="487"/>
        <end position="604"/>
    </location>
</feature>
<proteinExistence type="predicted"/>
<protein>
    <submittedName>
        <fullName evidence="7">OmpA family protein</fullName>
    </submittedName>
</protein>
<dbReference type="InterPro" id="IPR050330">
    <property type="entry name" value="Bact_OuterMem_StrucFunc"/>
</dbReference>
<keyword evidence="3" id="KW-0998">Cell outer membrane</keyword>
<dbReference type="InterPro" id="IPR007055">
    <property type="entry name" value="BON_dom"/>
</dbReference>
<evidence type="ECO:0000256" key="5">
    <source>
        <dbReference type="SAM" id="MobiDB-lite"/>
    </source>
</evidence>
<dbReference type="PRINTS" id="PR01021">
    <property type="entry name" value="OMPADOMAIN"/>
</dbReference>
<dbReference type="EMBL" id="JADFFK010000016">
    <property type="protein sequence ID" value="MBE9639140.1"/>
    <property type="molecule type" value="Genomic_DNA"/>
</dbReference>
<keyword evidence="2 4" id="KW-0472">Membrane</keyword>